<dbReference type="Gene3D" id="1.10.238.10">
    <property type="entry name" value="EF-hand"/>
    <property type="match status" value="1"/>
</dbReference>
<dbReference type="PANTHER" id="PTHR46613">
    <property type="entry name" value="RADIAL SPOKE HEAD 10 HOMOLOG B-RELATED"/>
    <property type="match status" value="1"/>
</dbReference>
<gene>
    <name evidence="3" type="ORF">Ae201684_015262</name>
</gene>
<dbReference type="Proteomes" id="UP000481153">
    <property type="component" value="Unassembled WGS sequence"/>
</dbReference>
<proteinExistence type="predicted"/>
<keyword evidence="2" id="KW-0966">Cell projection</keyword>
<dbReference type="PANTHER" id="PTHR46613:SF1">
    <property type="entry name" value="RADIAL SPOKE HEAD 10 HOMOLOG B-RELATED"/>
    <property type="match status" value="1"/>
</dbReference>
<evidence type="ECO:0000313" key="3">
    <source>
        <dbReference type="EMBL" id="KAF0726494.1"/>
    </source>
</evidence>
<comment type="subcellular location">
    <subcellularLocation>
        <location evidence="1">Cell projection</location>
    </subcellularLocation>
</comment>
<comment type="caution">
    <text evidence="3">The sequence shown here is derived from an EMBL/GenBank/DDBJ whole genome shotgun (WGS) entry which is preliminary data.</text>
</comment>
<dbReference type="AlphaFoldDB" id="A0A6G0WH63"/>
<accession>A0A6G0WH63</accession>
<dbReference type="GO" id="GO:0042995">
    <property type="term" value="C:cell projection"/>
    <property type="evidence" value="ECO:0007669"/>
    <property type="project" value="UniProtKB-SubCell"/>
</dbReference>
<dbReference type="VEuPathDB" id="FungiDB:AeMF1_004935"/>
<evidence type="ECO:0008006" key="5">
    <source>
        <dbReference type="Google" id="ProtNLM"/>
    </source>
</evidence>
<evidence type="ECO:0000256" key="2">
    <source>
        <dbReference type="ARBA" id="ARBA00023273"/>
    </source>
</evidence>
<dbReference type="InterPro" id="IPR011992">
    <property type="entry name" value="EF-hand-dom_pair"/>
</dbReference>
<evidence type="ECO:0000256" key="1">
    <source>
        <dbReference type="ARBA" id="ARBA00004316"/>
    </source>
</evidence>
<keyword evidence="4" id="KW-1185">Reference proteome</keyword>
<name>A0A6G0WH63_9STRA</name>
<dbReference type="EMBL" id="VJMJ01000214">
    <property type="protein sequence ID" value="KAF0726494.1"/>
    <property type="molecule type" value="Genomic_DNA"/>
</dbReference>
<dbReference type="SUPFAM" id="SSF47473">
    <property type="entry name" value="EF-hand"/>
    <property type="match status" value="1"/>
</dbReference>
<sequence>MPTTNWSTDTILIRLRAYRCPEYLVEHLQEVPCPSDVAFCVLSYLFCEFPCLYPSVCPWQEAQTALEEAKTTWQIVRHGWTELHQPFDPTKLANFTPDATHVGAVVAAKVALQNAVQMVQYACAARAVTMQLSSCVQKRVHAKAMDILLFRARTGVPFQMPNRRAARERALYTQVDIEKLKRILHTDVELDFGKLDGLLATNYEDTQRIFKYYAASSNLGDAESLSLDEFHRFLKDAKLLAKSFGLAMMHTIFNEIHSGEELGPTEFVEAIITVAAKRWTNRALSLSQRVQKSLTEHILVHACRSSSNTFRRDMVACKAILDHFQPAFELIYRRYSDANRLTSHAFFKFVHDYDLFSENIGMTQVKHVLSKIQQDDNVLVDDMELTVAEFIEALGAFALYENPNILVSVQDRVQTYFTKITKRQ</sequence>
<organism evidence="3 4">
    <name type="scientific">Aphanomyces euteiches</name>
    <dbReference type="NCBI Taxonomy" id="100861"/>
    <lineage>
        <taxon>Eukaryota</taxon>
        <taxon>Sar</taxon>
        <taxon>Stramenopiles</taxon>
        <taxon>Oomycota</taxon>
        <taxon>Saprolegniomycetes</taxon>
        <taxon>Saprolegniales</taxon>
        <taxon>Verrucalvaceae</taxon>
        <taxon>Aphanomyces</taxon>
    </lineage>
</organism>
<evidence type="ECO:0000313" key="4">
    <source>
        <dbReference type="Proteomes" id="UP000481153"/>
    </source>
</evidence>
<protein>
    <recommendedName>
        <fullName evidence="5">EF-hand domain-containing protein</fullName>
    </recommendedName>
</protein>
<reference evidence="3 4" key="1">
    <citation type="submission" date="2019-07" db="EMBL/GenBank/DDBJ databases">
        <title>Genomics analysis of Aphanomyces spp. identifies a new class of oomycete effector associated with host adaptation.</title>
        <authorList>
            <person name="Gaulin E."/>
        </authorList>
    </citation>
    <scope>NUCLEOTIDE SEQUENCE [LARGE SCALE GENOMIC DNA]</scope>
    <source>
        <strain evidence="3 4">ATCC 201684</strain>
    </source>
</reference>